<keyword evidence="3" id="KW-1185">Reference proteome</keyword>
<dbReference type="EMBL" id="JADEXS010000848">
    <property type="protein sequence ID" value="MBE9027300.1"/>
    <property type="molecule type" value="Genomic_DNA"/>
</dbReference>
<proteinExistence type="predicted"/>
<dbReference type="InterPro" id="IPR027417">
    <property type="entry name" value="P-loop_NTPase"/>
</dbReference>
<evidence type="ECO:0000313" key="3">
    <source>
        <dbReference type="Proteomes" id="UP000622533"/>
    </source>
</evidence>
<dbReference type="AlphaFoldDB" id="A0A8J7DGZ9"/>
<dbReference type="InterPro" id="IPR011990">
    <property type="entry name" value="TPR-like_helical_dom_sf"/>
</dbReference>
<dbReference type="Gene3D" id="1.25.40.10">
    <property type="entry name" value="Tetratricopeptide repeat domain"/>
    <property type="match status" value="1"/>
</dbReference>
<comment type="caution">
    <text evidence="2">The sequence shown here is derived from an EMBL/GenBank/DDBJ whole genome shotgun (WGS) entry which is preliminary data.</text>
</comment>
<organism evidence="2 3">
    <name type="scientific">Desmonostoc muscorum LEGE 12446</name>
    <dbReference type="NCBI Taxonomy" id="1828758"/>
    <lineage>
        <taxon>Bacteria</taxon>
        <taxon>Bacillati</taxon>
        <taxon>Cyanobacteriota</taxon>
        <taxon>Cyanophyceae</taxon>
        <taxon>Nostocales</taxon>
        <taxon>Nostocaceae</taxon>
        <taxon>Desmonostoc</taxon>
    </lineage>
</organism>
<protein>
    <recommendedName>
        <fullName evidence="1">NB-ARC domain-containing protein</fullName>
    </recommendedName>
</protein>
<gene>
    <name evidence="2" type="ORF">IQ276_34265</name>
</gene>
<dbReference type="InterPro" id="IPR002182">
    <property type="entry name" value="NB-ARC"/>
</dbReference>
<dbReference type="SUPFAM" id="SSF48452">
    <property type="entry name" value="TPR-like"/>
    <property type="match status" value="1"/>
</dbReference>
<dbReference type="SUPFAM" id="SSF52540">
    <property type="entry name" value="P-loop containing nucleoside triphosphate hydrolases"/>
    <property type="match status" value="1"/>
</dbReference>
<dbReference type="RefSeq" id="WP_193924590.1">
    <property type="nucleotide sequence ID" value="NZ_JADEXS020000001.1"/>
</dbReference>
<accession>A0A8J7DGZ9</accession>
<reference evidence="2" key="1">
    <citation type="submission" date="2020-10" db="EMBL/GenBank/DDBJ databases">
        <authorList>
            <person name="Castelo-Branco R."/>
            <person name="Eusebio N."/>
            <person name="Adriana R."/>
            <person name="Vieira A."/>
            <person name="Brugerolle De Fraissinette N."/>
            <person name="Rezende De Castro R."/>
            <person name="Schneider M.P."/>
            <person name="Vasconcelos V."/>
            <person name="Leao P.N."/>
        </authorList>
    </citation>
    <scope>NUCLEOTIDE SEQUENCE</scope>
    <source>
        <strain evidence="2">LEGE 12446</strain>
    </source>
</reference>
<evidence type="ECO:0000313" key="2">
    <source>
        <dbReference type="EMBL" id="MBE9027300.1"/>
    </source>
</evidence>
<evidence type="ECO:0000259" key="1">
    <source>
        <dbReference type="Pfam" id="PF00931"/>
    </source>
</evidence>
<sequence>MQQWLHASNVRLIGVTATGGYGKSALVAKLCETVAAGFPQQLWVSFSDAYPFDVWGRWLLDKLEKPAPEKPEDLLVAVCHCLQTEKYLLVLDNLETLLQDDGQWRDEVYAQFWVRWFGSRSEEALEHYQQALQFYRDIGDRLGEANVLQEFGKLQENPTIALDYLQQA</sequence>
<dbReference type="Pfam" id="PF00931">
    <property type="entry name" value="NB-ARC"/>
    <property type="match status" value="1"/>
</dbReference>
<dbReference type="Gene3D" id="3.40.50.300">
    <property type="entry name" value="P-loop containing nucleotide triphosphate hydrolases"/>
    <property type="match status" value="1"/>
</dbReference>
<feature type="domain" description="NB-ARC" evidence="1">
    <location>
        <begin position="2"/>
        <end position="93"/>
    </location>
</feature>
<name>A0A8J7DGZ9_DESMC</name>
<dbReference type="GO" id="GO:0043531">
    <property type="term" value="F:ADP binding"/>
    <property type="evidence" value="ECO:0007669"/>
    <property type="project" value="InterPro"/>
</dbReference>
<dbReference type="Proteomes" id="UP000622533">
    <property type="component" value="Unassembled WGS sequence"/>
</dbReference>